<dbReference type="Gene3D" id="3.40.630.30">
    <property type="match status" value="1"/>
</dbReference>
<accession>A0ABT6SQ50</accession>
<sequence length="144" mass="15342">MSGLLKRMRRRPTPEGGAVRFRFTAPTAPTRPKPPAAPAALTAPTDVRVLVAVGPDDQLVGHLDYRLCAVCRSGFISNIAVATHWQGRGVGREALSLLLACAPGYSWGTSRQSAQGRGFFGAMRAETGVDFTDRAEPCGHAVPR</sequence>
<dbReference type="EMBL" id="JASCIQ010000070">
    <property type="protein sequence ID" value="MDI3409361.1"/>
    <property type="molecule type" value="Genomic_DNA"/>
</dbReference>
<reference evidence="2 3" key="1">
    <citation type="submission" date="2023-05" db="EMBL/GenBank/DDBJ databases">
        <title>Draft genome sequence of Streptomyces sp. B-S-A6 isolated from a cave soil in Thailand.</title>
        <authorList>
            <person name="Chamroensaksri N."/>
            <person name="Muangham S."/>
        </authorList>
    </citation>
    <scope>NUCLEOTIDE SEQUENCE [LARGE SCALE GENOMIC DNA]</scope>
    <source>
        <strain evidence="2 3">B-S-A6</strain>
    </source>
</reference>
<protein>
    <recommendedName>
        <fullName evidence="1">N-acetyltransferase domain-containing protein</fullName>
    </recommendedName>
</protein>
<dbReference type="SUPFAM" id="SSF55729">
    <property type="entry name" value="Acyl-CoA N-acyltransferases (Nat)"/>
    <property type="match status" value="1"/>
</dbReference>
<name>A0ABT6SQ50_9ACTN</name>
<feature type="domain" description="N-acetyltransferase" evidence="1">
    <location>
        <begin position="45"/>
        <end position="102"/>
    </location>
</feature>
<dbReference type="Pfam" id="PF00583">
    <property type="entry name" value="Acetyltransf_1"/>
    <property type="match status" value="1"/>
</dbReference>
<dbReference type="InterPro" id="IPR000182">
    <property type="entry name" value="GNAT_dom"/>
</dbReference>
<evidence type="ECO:0000259" key="1">
    <source>
        <dbReference type="Pfam" id="PF00583"/>
    </source>
</evidence>
<proteinExistence type="predicted"/>
<comment type="caution">
    <text evidence="2">The sequence shown here is derived from an EMBL/GenBank/DDBJ whole genome shotgun (WGS) entry which is preliminary data.</text>
</comment>
<dbReference type="InterPro" id="IPR016181">
    <property type="entry name" value="Acyl_CoA_acyltransferase"/>
</dbReference>
<dbReference type="RefSeq" id="WP_282547231.1">
    <property type="nucleotide sequence ID" value="NZ_JASCIQ010000070.1"/>
</dbReference>
<dbReference type="CDD" id="cd04301">
    <property type="entry name" value="NAT_SF"/>
    <property type="match status" value="1"/>
</dbReference>
<gene>
    <name evidence="2" type="ORF">QIS96_36760</name>
</gene>
<keyword evidence="3" id="KW-1185">Reference proteome</keyword>
<evidence type="ECO:0000313" key="2">
    <source>
        <dbReference type="EMBL" id="MDI3409361.1"/>
    </source>
</evidence>
<organism evidence="2 3">
    <name type="scientific">Streptomyces cavernicola</name>
    <dbReference type="NCBI Taxonomy" id="3043613"/>
    <lineage>
        <taxon>Bacteria</taxon>
        <taxon>Bacillati</taxon>
        <taxon>Actinomycetota</taxon>
        <taxon>Actinomycetes</taxon>
        <taxon>Kitasatosporales</taxon>
        <taxon>Streptomycetaceae</taxon>
        <taxon>Streptomyces</taxon>
    </lineage>
</organism>
<dbReference type="Proteomes" id="UP001223978">
    <property type="component" value="Unassembled WGS sequence"/>
</dbReference>
<evidence type="ECO:0000313" key="3">
    <source>
        <dbReference type="Proteomes" id="UP001223978"/>
    </source>
</evidence>